<feature type="coiled-coil region" evidence="1">
    <location>
        <begin position="74"/>
        <end position="111"/>
    </location>
</feature>
<keyword evidence="1" id="KW-0175">Coiled coil</keyword>
<feature type="transmembrane region" description="Helical" evidence="2">
    <location>
        <begin position="39"/>
        <end position="59"/>
    </location>
</feature>
<proteinExistence type="predicted"/>
<evidence type="ECO:0000256" key="1">
    <source>
        <dbReference type="SAM" id="Coils"/>
    </source>
</evidence>
<dbReference type="EMBL" id="JACRSY010000007">
    <property type="protein sequence ID" value="MBC8578997.1"/>
    <property type="molecule type" value="Genomic_DNA"/>
</dbReference>
<evidence type="ECO:0000256" key="2">
    <source>
        <dbReference type="SAM" id="Phobius"/>
    </source>
</evidence>
<dbReference type="InterPro" id="IPR018649">
    <property type="entry name" value="SHOCT"/>
</dbReference>
<dbReference type="AlphaFoldDB" id="A0A926EIF5"/>
<gene>
    <name evidence="4" type="ORF">H8718_05545</name>
</gene>
<keyword evidence="2" id="KW-0472">Membrane</keyword>
<keyword evidence="5" id="KW-1185">Reference proteome</keyword>
<accession>A0A926EIF5</accession>
<reference evidence="4" key="1">
    <citation type="submission" date="2020-08" db="EMBL/GenBank/DDBJ databases">
        <title>Genome public.</title>
        <authorList>
            <person name="Liu C."/>
            <person name="Sun Q."/>
        </authorList>
    </citation>
    <scope>NUCLEOTIDE SEQUENCE</scope>
    <source>
        <strain evidence="4">NSJ-12</strain>
    </source>
</reference>
<dbReference type="Pfam" id="PF09851">
    <property type="entry name" value="SHOCT"/>
    <property type="match status" value="1"/>
</dbReference>
<organism evidence="4 5">
    <name type="scientific">Zhenhengia yiwuensis</name>
    <dbReference type="NCBI Taxonomy" id="2763666"/>
    <lineage>
        <taxon>Bacteria</taxon>
        <taxon>Bacillati</taxon>
        <taxon>Bacillota</taxon>
        <taxon>Clostridia</taxon>
        <taxon>Lachnospirales</taxon>
        <taxon>Lachnospiraceae</taxon>
        <taxon>Zhenhengia</taxon>
    </lineage>
</organism>
<dbReference type="Proteomes" id="UP000655830">
    <property type="component" value="Unassembled WGS sequence"/>
</dbReference>
<dbReference type="RefSeq" id="WP_249332158.1">
    <property type="nucleotide sequence ID" value="NZ_JACRSY010000007.1"/>
</dbReference>
<protein>
    <submittedName>
        <fullName evidence="4">SHOCT domain-containing protein</fullName>
    </submittedName>
</protein>
<evidence type="ECO:0000313" key="4">
    <source>
        <dbReference type="EMBL" id="MBC8578997.1"/>
    </source>
</evidence>
<comment type="caution">
    <text evidence="4">The sequence shown here is derived from an EMBL/GenBank/DDBJ whole genome shotgun (WGS) entry which is preliminary data.</text>
</comment>
<keyword evidence="2" id="KW-1133">Transmembrane helix</keyword>
<keyword evidence="2" id="KW-0812">Transmembrane</keyword>
<feature type="domain" description="SHOCT" evidence="3">
    <location>
        <begin position="87"/>
        <end position="113"/>
    </location>
</feature>
<sequence length="116" mass="13052">MSKKIKVKPGKSQSMVGFFIGIIFCAIGLFVVIPTFGAFGVLWSVMALIITVTNGINAFSDKGIATHSIEIEDTDKFSQEKESMESRLEKLKGLYEKNLITEEEYEKKKKELLQEL</sequence>
<feature type="transmembrane region" description="Helical" evidence="2">
    <location>
        <begin position="12"/>
        <end position="33"/>
    </location>
</feature>
<evidence type="ECO:0000259" key="3">
    <source>
        <dbReference type="Pfam" id="PF09851"/>
    </source>
</evidence>
<name>A0A926EIF5_9FIRM</name>
<evidence type="ECO:0000313" key="5">
    <source>
        <dbReference type="Proteomes" id="UP000655830"/>
    </source>
</evidence>